<feature type="region of interest" description="Disordered" evidence="10">
    <location>
        <begin position="448"/>
        <end position="504"/>
    </location>
</feature>
<comment type="subcellular location">
    <subcellularLocation>
        <location evidence="1 8">Nucleus</location>
    </subcellularLocation>
</comment>
<keyword evidence="4 8" id="KW-0238">DNA-binding</keyword>
<sequence>MATYFHGGSEFQDGMQTLYLMNPSYVPYPDTHPPAAAANMLFLNPAGNALNASNLSHAPSPSNHHQFVGLPLPTPTVAIGPPNSDGMVPSVQYNLWGSNVDQNSPGHHPQIVSAASPGGAHDVSSHQLGVRRPVVSPTRQGLSLSLSSQQTPYRTSSNVEPAIQGQGHSGHSPSSVSAVSSGVSGMQSVVLGSKYLRAAQQLLDEVVNVGKAIKSNVAEGTKEKIIKMDKESAAAATGEGSSAAGGEDSFNKRAAELTTAQRQELQMKKAKLVNMLDEVEQRYRQYHHQMQAVVSSFEQAAGLGSAKSYTALALQTISKQFRCLKDTISGQIKATSKSLGEEDSLGVKVEGSRLRYVDHQLRQQRALQQLGMIHHNAWRPQRGLPERAVSVLRSWLFEHFLHPYPKDSDKHLLAKQTGLTRSQVSNWFINARVRLWKPMVEEMYVEEMKEQEKNGNEEGSSKNEHNDSGSISAVMKESVSHKMDHATQPKPGKPRNPSTTCQIDFSSAPISTSAMASFEPQATGFNLIGARDMEGVAHRSPKKPRSVDMQNSPSSILSMDMDVKFQGDERLITSSTDHRSGGFGYPIEDQMGRFNTEQQLLPRFHGNGVSLTLGLPHFSGNQQNFLAEQNIQLGRRLGLGTGESDFCGINTASASHSATAGYQNIEMQSRKRFAAQLLPDFVA</sequence>
<dbReference type="Pfam" id="PF05920">
    <property type="entry name" value="Homeobox_KN"/>
    <property type="match status" value="1"/>
</dbReference>
<dbReference type="SMART" id="SM00389">
    <property type="entry name" value="HOX"/>
    <property type="match status" value="1"/>
</dbReference>
<protein>
    <recommendedName>
        <fullName evidence="11">Homeobox domain-containing protein</fullName>
    </recommendedName>
</protein>
<name>A0AAV5LD07_9ROSI</name>
<reference evidence="12 13" key="1">
    <citation type="journal article" date="2021" name="Commun. Biol.">
        <title>The genome of Shorea leprosula (Dipterocarpaceae) highlights the ecological relevance of drought in aseasonal tropical rainforests.</title>
        <authorList>
            <person name="Ng K.K.S."/>
            <person name="Kobayashi M.J."/>
            <person name="Fawcett J.A."/>
            <person name="Hatakeyama M."/>
            <person name="Paape T."/>
            <person name="Ng C.H."/>
            <person name="Ang C.C."/>
            <person name="Tnah L.H."/>
            <person name="Lee C.T."/>
            <person name="Nishiyama T."/>
            <person name="Sese J."/>
            <person name="O'Brien M.J."/>
            <person name="Copetti D."/>
            <person name="Mohd Noor M.I."/>
            <person name="Ong R.C."/>
            <person name="Putra M."/>
            <person name="Sireger I.Z."/>
            <person name="Indrioko S."/>
            <person name="Kosugi Y."/>
            <person name="Izuno A."/>
            <person name="Isagi Y."/>
            <person name="Lee S.L."/>
            <person name="Shimizu K.K."/>
        </authorList>
    </citation>
    <scope>NUCLEOTIDE SEQUENCE [LARGE SCALE GENOMIC DNA]</scope>
    <source>
        <tissue evidence="12">Leaf</tissue>
    </source>
</reference>
<feature type="compositionally biased region" description="Low complexity" evidence="10">
    <location>
        <begin position="164"/>
        <end position="180"/>
    </location>
</feature>
<dbReference type="SMART" id="SM00574">
    <property type="entry name" value="POX"/>
    <property type="match status" value="1"/>
</dbReference>
<evidence type="ECO:0000313" key="13">
    <source>
        <dbReference type="Proteomes" id="UP001054252"/>
    </source>
</evidence>
<evidence type="ECO:0000256" key="1">
    <source>
        <dbReference type="ARBA" id="ARBA00004123"/>
    </source>
</evidence>
<dbReference type="SUPFAM" id="SSF46689">
    <property type="entry name" value="Homeodomain-like"/>
    <property type="match status" value="1"/>
</dbReference>
<dbReference type="PROSITE" id="PS50071">
    <property type="entry name" value="HOMEOBOX_2"/>
    <property type="match status" value="1"/>
</dbReference>
<feature type="compositionally biased region" description="Basic and acidic residues" evidence="10">
    <location>
        <begin position="448"/>
        <end position="467"/>
    </location>
</feature>
<organism evidence="12 13">
    <name type="scientific">Rubroshorea leprosula</name>
    <dbReference type="NCBI Taxonomy" id="152421"/>
    <lineage>
        <taxon>Eukaryota</taxon>
        <taxon>Viridiplantae</taxon>
        <taxon>Streptophyta</taxon>
        <taxon>Embryophyta</taxon>
        <taxon>Tracheophyta</taxon>
        <taxon>Spermatophyta</taxon>
        <taxon>Magnoliopsida</taxon>
        <taxon>eudicotyledons</taxon>
        <taxon>Gunneridae</taxon>
        <taxon>Pentapetalae</taxon>
        <taxon>rosids</taxon>
        <taxon>malvids</taxon>
        <taxon>Malvales</taxon>
        <taxon>Dipterocarpaceae</taxon>
        <taxon>Rubroshorea</taxon>
    </lineage>
</organism>
<gene>
    <name evidence="12" type="ORF">SLEP1_g43320</name>
</gene>
<comment type="similarity">
    <text evidence="2">Belongs to the TALE/BELL homeobox family.</text>
</comment>
<dbReference type="Gene3D" id="1.10.10.60">
    <property type="entry name" value="Homeodomain-like"/>
    <property type="match status" value="1"/>
</dbReference>
<dbReference type="InterPro" id="IPR050224">
    <property type="entry name" value="TALE_homeobox"/>
</dbReference>
<evidence type="ECO:0000256" key="3">
    <source>
        <dbReference type="ARBA" id="ARBA00023015"/>
    </source>
</evidence>
<evidence type="ECO:0000256" key="7">
    <source>
        <dbReference type="ARBA" id="ARBA00023242"/>
    </source>
</evidence>
<evidence type="ECO:0000259" key="11">
    <source>
        <dbReference type="PROSITE" id="PS50071"/>
    </source>
</evidence>
<keyword evidence="6" id="KW-0804">Transcription</keyword>
<accession>A0AAV5LD07</accession>
<dbReference type="GO" id="GO:0003677">
    <property type="term" value="F:DNA binding"/>
    <property type="evidence" value="ECO:0007669"/>
    <property type="project" value="UniProtKB-UniRule"/>
</dbReference>
<proteinExistence type="inferred from homology"/>
<evidence type="ECO:0000256" key="2">
    <source>
        <dbReference type="ARBA" id="ARBA00006454"/>
    </source>
</evidence>
<feature type="compositionally biased region" description="Basic and acidic residues" evidence="10">
    <location>
        <begin position="478"/>
        <end position="487"/>
    </location>
</feature>
<keyword evidence="13" id="KW-1185">Reference proteome</keyword>
<evidence type="ECO:0000256" key="6">
    <source>
        <dbReference type="ARBA" id="ARBA00023163"/>
    </source>
</evidence>
<feature type="domain" description="Homeobox" evidence="11">
    <location>
        <begin position="375"/>
        <end position="438"/>
    </location>
</feature>
<evidence type="ECO:0000256" key="8">
    <source>
        <dbReference type="PROSITE-ProRule" id="PRU00108"/>
    </source>
</evidence>
<dbReference type="GO" id="GO:0006355">
    <property type="term" value="P:regulation of DNA-templated transcription"/>
    <property type="evidence" value="ECO:0007669"/>
    <property type="project" value="InterPro"/>
</dbReference>
<dbReference type="PANTHER" id="PTHR11850">
    <property type="entry name" value="HOMEOBOX PROTEIN TRANSCRIPTION FACTORS"/>
    <property type="match status" value="1"/>
</dbReference>
<comment type="caution">
    <text evidence="12">The sequence shown here is derived from an EMBL/GenBank/DDBJ whole genome shotgun (WGS) entry which is preliminary data.</text>
</comment>
<keyword evidence="9" id="KW-0175">Coiled coil</keyword>
<dbReference type="AlphaFoldDB" id="A0AAV5LD07"/>
<dbReference type="FunFam" id="1.10.10.60:FF:000117">
    <property type="entry name" value="BEL1-like homeodomain protein 9"/>
    <property type="match status" value="1"/>
</dbReference>
<dbReference type="Pfam" id="PF07526">
    <property type="entry name" value="POX"/>
    <property type="match status" value="1"/>
</dbReference>
<dbReference type="InterPro" id="IPR001356">
    <property type="entry name" value="HD"/>
</dbReference>
<dbReference type="GO" id="GO:0005634">
    <property type="term" value="C:nucleus"/>
    <property type="evidence" value="ECO:0007669"/>
    <property type="project" value="UniProtKB-SubCell"/>
</dbReference>
<dbReference type="InterPro" id="IPR008422">
    <property type="entry name" value="KN_HD"/>
</dbReference>
<evidence type="ECO:0000313" key="12">
    <source>
        <dbReference type="EMBL" id="GKV34994.1"/>
    </source>
</evidence>
<dbReference type="CDD" id="cd00086">
    <property type="entry name" value="homeodomain"/>
    <property type="match status" value="1"/>
</dbReference>
<dbReference type="EMBL" id="BPVZ01000108">
    <property type="protein sequence ID" value="GKV34994.1"/>
    <property type="molecule type" value="Genomic_DNA"/>
</dbReference>
<evidence type="ECO:0000256" key="10">
    <source>
        <dbReference type="SAM" id="MobiDB-lite"/>
    </source>
</evidence>
<feature type="compositionally biased region" description="Polar residues" evidence="10">
    <location>
        <begin position="149"/>
        <end position="159"/>
    </location>
</feature>
<keyword evidence="3" id="KW-0805">Transcription regulation</keyword>
<keyword evidence="7 8" id="KW-0539">Nucleus</keyword>
<dbReference type="InterPro" id="IPR006563">
    <property type="entry name" value="POX_dom"/>
</dbReference>
<evidence type="ECO:0000256" key="5">
    <source>
        <dbReference type="ARBA" id="ARBA00023155"/>
    </source>
</evidence>
<evidence type="ECO:0000256" key="9">
    <source>
        <dbReference type="SAM" id="Coils"/>
    </source>
</evidence>
<feature type="DNA-binding region" description="Homeobox" evidence="8">
    <location>
        <begin position="377"/>
        <end position="439"/>
    </location>
</feature>
<keyword evidence="5 8" id="KW-0371">Homeobox</keyword>
<dbReference type="InterPro" id="IPR009057">
    <property type="entry name" value="Homeodomain-like_sf"/>
</dbReference>
<feature type="coiled-coil region" evidence="9">
    <location>
        <begin position="262"/>
        <end position="289"/>
    </location>
</feature>
<feature type="region of interest" description="Disordered" evidence="10">
    <location>
        <begin position="101"/>
        <end position="180"/>
    </location>
</feature>
<evidence type="ECO:0000256" key="4">
    <source>
        <dbReference type="ARBA" id="ARBA00023125"/>
    </source>
</evidence>
<dbReference type="Proteomes" id="UP001054252">
    <property type="component" value="Unassembled WGS sequence"/>
</dbReference>